<keyword evidence="9" id="KW-1185">Reference proteome</keyword>
<keyword evidence="6" id="KW-0472">Membrane</keyword>
<proteinExistence type="inferred from homology"/>
<keyword evidence="4" id="KW-0812">Transmembrane</keyword>
<dbReference type="Proteomes" id="UP001222027">
    <property type="component" value="Unassembled WGS sequence"/>
</dbReference>
<dbReference type="AlphaFoldDB" id="A0AAV8PV69"/>
<dbReference type="EMBL" id="JAQQAF010000009">
    <property type="protein sequence ID" value="KAJ8458054.1"/>
    <property type="molecule type" value="Genomic_DNA"/>
</dbReference>
<comment type="caution">
    <text evidence="8">The sequence shown here is derived from an EMBL/GenBank/DDBJ whole genome shotgun (WGS) entry which is preliminary data.</text>
</comment>
<dbReference type="Pfam" id="PF03169">
    <property type="entry name" value="OPT"/>
    <property type="match status" value="1"/>
</dbReference>
<feature type="region of interest" description="Disordered" evidence="7">
    <location>
        <begin position="133"/>
        <end position="166"/>
    </location>
</feature>
<comment type="subcellular location">
    <subcellularLocation>
        <location evidence="1">Membrane</location>
        <topology evidence="1">Multi-pass membrane protein</topology>
    </subcellularLocation>
</comment>
<evidence type="ECO:0000256" key="5">
    <source>
        <dbReference type="ARBA" id="ARBA00022989"/>
    </source>
</evidence>
<evidence type="ECO:0000256" key="4">
    <source>
        <dbReference type="ARBA" id="ARBA00022692"/>
    </source>
</evidence>
<evidence type="ECO:0000256" key="2">
    <source>
        <dbReference type="ARBA" id="ARBA00010276"/>
    </source>
</evidence>
<dbReference type="PANTHER" id="PTHR31645:SF0">
    <property type="entry name" value="OLIGOPEPTIDE TRANSPORTER YGL114W-RELATED"/>
    <property type="match status" value="1"/>
</dbReference>
<dbReference type="GO" id="GO:0016020">
    <property type="term" value="C:membrane"/>
    <property type="evidence" value="ECO:0007669"/>
    <property type="project" value="UniProtKB-SubCell"/>
</dbReference>
<dbReference type="InterPro" id="IPR045035">
    <property type="entry name" value="YSL-like"/>
</dbReference>
<dbReference type="InterPro" id="IPR004813">
    <property type="entry name" value="OPT"/>
</dbReference>
<evidence type="ECO:0000256" key="3">
    <source>
        <dbReference type="ARBA" id="ARBA00022448"/>
    </source>
</evidence>
<dbReference type="PANTHER" id="PTHR31645">
    <property type="entry name" value="OLIGOPEPTIDE TRANSPORTER YGL114W-RELATED"/>
    <property type="match status" value="1"/>
</dbReference>
<sequence length="272" mass="29566">MGASLVLSFADDSSELIRHGFCQISALDSVCSVHDDGSVRLLHLLPPRPVALLDSDLKEPDAGCVFWIHLKPPVVLWDSDPREPDAGSPLCFPSPLILMDDPSLPTCLGDCCLRRQPLITCAAAVTDMRNQGEMQSASATADAAELSDHRPTDTAGGAEPPAEEIPPWEEQITVRGVVVGAMLGTFFCIVEHHFNLRVGLAPSINLAAGLLSYFFISLWTRTLSSLGFKVTPFTKQENTMVQTSIVTCYVLAFSGNQELKLIISLFFSDCFR</sequence>
<evidence type="ECO:0000256" key="6">
    <source>
        <dbReference type="ARBA" id="ARBA00023136"/>
    </source>
</evidence>
<keyword evidence="3" id="KW-0813">Transport</keyword>
<protein>
    <submittedName>
        <fullName evidence="8">Uncharacterized protein</fullName>
    </submittedName>
</protein>
<evidence type="ECO:0000256" key="1">
    <source>
        <dbReference type="ARBA" id="ARBA00004141"/>
    </source>
</evidence>
<name>A0AAV8PV69_ENSVE</name>
<comment type="similarity">
    <text evidence="2">Belongs to the YSL (TC 2.A.67.2) family.</text>
</comment>
<evidence type="ECO:0000313" key="9">
    <source>
        <dbReference type="Proteomes" id="UP001222027"/>
    </source>
</evidence>
<evidence type="ECO:0000256" key="7">
    <source>
        <dbReference type="SAM" id="MobiDB-lite"/>
    </source>
</evidence>
<evidence type="ECO:0000313" key="8">
    <source>
        <dbReference type="EMBL" id="KAJ8458054.1"/>
    </source>
</evidence>
<keyword evidence="5" id="KW-1133">Transmembrane helix</keyword>
<organism evidence="8 9">
    <name type="scientific">Ensete ventricosum</name>
    <name type="common">Abyssinian banana</name>
    <name type="synonym">Musa ensete</name>
    <dbReference type="NCBI Taxonomy" id="4639"/>
    <lineage>
        <taxon>Eukaryota</taxon>
        <taxon>Viridiplantae</taxon>
        <taxon>Streptophyta</taxon>
        <taxon>Embryophyta</taxon>
        <taxon>Tracheophyta</taxon>
        <taxon>Spermatophyta</taxon>
        <taxon>Magnoliopsida</taxon>
        <taxon>Liliopsida</taxon>
        <taxon>Zingiberales</taxon>
        <taxon>Musaceae</taxon>
        <taxon>Ensete</taxon>
    </lineage>
</organism>
<accession>A0AAV8PV69</accession>
<gene>
    <name evidence="8" type="ORF">OPV22_030980</name>
</gene>
<dbReference type="GO" id="GO:0035673">
    <property type="term" value="F:oligopeptide transmembrane transporter activity"/>
    <property type="evidence" value="ECO:0007669"/>
    <property type="project" value="InterPro"/>
</dbReference>
<reference evidence="8 9" key="1">
    <citation type="submission" date="2022-12" db="EMBL/GenBank/DDBJ databases">
        <title>Chromosome-scale assembly of the Ensete ventricosum genome.</title>
        <authorList>
            <person name="Dussert Y."/>
            <person name="Stocks J."/>
            <person name="Wendawek A."/>
            <person name="Woldeyes F."/>
            <person name="Nichols R.A."/>
            <person name="Borrell J.S."/>
        </authorList>
    </citation>
    <scope>NUCLEOTIDE SEQUENCE [LARGE SCALE GENOMIC DNA]</scope>
    <source>
        <strain evidence="9">cv. Maze</strain>
        <tissue evidence="8">Seeds</tissue>
    </source>
</reference>